<keyword evidence="1" id="KW-0812">Transmembrane</keyword>
<gene>
    <name evidence="2" type="ORF">L9F63_006095</name>
</gene>
<sequence length="170" mass="17469">MSYRKESVCPLPSEITVTDTRTSDELGNNVAGGCGVGVYPFAVVLRLRVLQVVCGISALVMGTVAFIEERGDLNLAMAVPAGCATVLAAAVSIHTSRGFGGYQPSTCGTSSSLRFLGPSARIAAPLVILWSIACFLHGALVFQAIITLTGYSSPSSGSKSSELSGTVIVP</sequence>
<comment type="caution">
    <text evidence="2">The sequence shown here is derived from an EMBL/GenBank/DDBJ whole genome shotgun (WGS) entry which is preliminary data.</text>
</comment>
<protein>
    <submittedName>
        <fullName evidence="2">Uncharacterized protein</fullName>
    </submittedName>
</protein>
<dbReference type="AlphaFoldDB" id="A0AAD7ZBN5"/>
<feature type="transmembrane region" description="Helical" evidence="1">
    <location>
        <begin position="49"/>
        <end position="67"/>
    </location>
</feature>
<dbReference type="Proteomes" id="UP001233999">
    <property type="component" value="Unassembled WGS sequence"/>
</dbReference>
<evidence type="ECO:0000313" key="3">
    <source>
        <dbReference type="Proteomes" id="UP001233999"/>
    </source>
</evidence>
<evidence type="ECO:0000256" key="1">
    <source>
        <dbReference type="SAM" id="Phobius"/>
    </source>
</evidence>
<proteinExistence type="predicted"/>
<dbReference type="EMBL" id="JASPKZ010009365">
    <property type="protein sequence ID" value="KAJ9577351.1"/>
    <property type="molecule type" value="Genomic_DNA"/>
</dbReference>
<feature type="transmembrane region" description="Helical" evidence="1">
    <location>
        <begin position="122"/>
        <end position="146"/>
    </location>
</feature>
<keyword evidence="3" id="KW-1185">Reference proteome</keyword>
<reference evidence="2" key="2">
    <citation type="submission" date="2023-05" db="EMBL/GenBank/DDBJ databases">
        <authorList>
            <person name="Fouks B."/>
        </authorList>
    </citation>
    <scope>NUCLEOTIDE SEQUENCE</scope>
    <source>
        <strain evidence="2">Stay&amp;Tobe</strain>
        <tissue evidence="2">Testes</tissue>
    </source>
</reference>
<reference evidence="2" key="1">
    <citation type="journal article" date="2023" name="IScience">
        <title>Live-bearing cockroach genome reveals convergent evolutionary mechanisms linked to viviparity in insects and beyond.</title>
        <authorList>
            <person name="Fouks B."/>
            <person name="Harrison M.C."/>
            <person name="Mikhailova A.A."/>
            <person name="Marchal E."/>
            <person name="English S."/>
            <person name="Carruthers M."/>
            <person name="Jennings E.C."/>
            <person name="Chiamaka E.L."/>
            <person name="Frigard R.A."/>
            <person name="Pippel M."/>
            <person name="Attardo G.M."/>
            <person name="Benoit J.B."/>
            <person name="Bornberg-Bauer E."/>
            <person name="Tobe S.S."/>
        </authorList>
    </citation>
    <scope>NUCLEOTIDE SEQUENCE</scope>
    <source>
        <strain evidence="2">Stay&amp;Tobe</strain>
    </source>
</reference>
<organism evidence="2 3">
    <name type="scientific">Diploptera punctata</name>
    <name type="common">Pacific beetle cockroach</name>
    <dbReference type="NCBI Taxonomy" id="6984"/>
    <lineage>
        <taxon>Eukaryota</taxon>
        <taxon>Metazoa</taxon>
        <taxon>Ecdysozoa</taxon>
        <taxon>Arthropoda</taxon>
        <taxon>Hexapoda</taxon>
        <taxon>Insecta</taxon>
        <taxon>Pterygota</taxon>
        <taxon>Neoptera</taxon>
        <taxon>Polyneoptera</taxon>
        <taxon>Dictyoptera</taxon>
        <taxon>Blattodea</taxon>
        <taxon>Blaberoidea</taxon>
        <taxon>Blaberidae</taxon>
        <taxon>Diplopterinae</taxon>
        <taxon>Diploptera</taxon>
    </lineage>
</organism>
<keyword evidence="1" id="KW-0472">Membrane</keyword>
<feature type="transmembrane region" description="Helical" evidence="1">
    <location>
        <begin position="73"/>
        <end position="93"/>
    </location>
</feature>
<accession>A0AAD7ZBN5</accession>
<keyword evidence="1" id="KW-1133">Transmembrane helix</keyword>
<name>A0AAD7ZBN5_DIPPU</name>
<evidence type="ECO:0000313" key="2">
    <source>
        <dbReference type="EMBL" id="KAJ9577351.1"/>
    </source>
</evidence>